<feature type="domain" description="Bacterial surface antigen (D15)" evidence="4">
    <location>
        <begin position="143"/>
        <end position="415"/>
    </location>
</feature>
<dbReference type="Gene3D" id="3.10.20.310">
    <property type="entry name" value="membrane protein fhac"/>
    <property type="match status" value="1"/>
</dbReference>
<evidence type="ECO:0000256" key="2">
    <source>
        <dbReference type="ARBA" id="ARBA00023136"/>
    </source>
</evidence>
<evidence type="ECO:0000313" key="6">
    <source>
        <dbReference type="Proteomes" id="UP001145087"/>
    </source>
</evidence>
<evidence type="ECO:0000259" key="4">
    <source>
        <dbReference type="Pfam" id="PF01103"/>
    </source>
</evidence>
<organism evidence="5 6">
    <name type="scientific">Draconibacterium aestuarii</name>
    <dbReference type="NCBI Taxonomy" id="2998507"/>
    <lineage>
        <taxon>Bacteria</taxon>
        <taxon>Pseudomonadati</taxon>
        <taxon>Bacteroidota</taxon>
        <taxon>Bacteroidia</taxon>
        <taxon>Marinilabiliales</taxon>
        <taxon>Prolixibacteraceae</taxon>
        <taxon>Draconibacterium</taxon>
    </lineage>
</organism>
<keyword evidence="6" id="KW-1185">Reference proteome</keyword>
<gene>
    <name evidence="5" type="ORF">OU798_12320</name>
</gene>
<reference evidence="5" key="1">
    <citation type="submission" date="2022-11" db="EMBL/GenBank/DDBJ databases">
        <title>Marilongibacter aestuarii gen. nov., sp. nov., isolated from tidal flat sediment.</title>
        <authorList>
            <person name="Jiayan W."/>
        </authorList>
    </citation>
    <scope>NUCLEOTIDE SEQUENCE</scope>
    <source>
        <strain evidence="5">Z1-6</strain>
    </source>
</reference>
<dbReference type="EMBL" id="JAPOHD010000027">
    <property type="protein sequence ID" value="MCY1721134.1"/>
    <property type="molecule type" value="Genomic_DNA"/>
</dbReference>
<dbReference type="Pfam" id="PF01103">
    <property type="entry name" value="Omp85"/>
    <property type="match status" value="1"/>
</dbReference>
<comment type="subcellular location">
    <subcellularLocation>
        <location evidence="1">Membrane</location>
    </subcellularLocation>
</comment>
<dbReference type="RefSeq" id="WP_343333467.1">
    <property type="nucleotide sequence ID" value="NZ_JAPOHD010000027.1"/>
</dbReference>
<feature type="chain" id="PRO_5040832774" evidence="3">
    <location>
        <begin position="36"/>
        <end position="437"/>
    </location>
</feature>
<comment type="caution">
    <text evidence="5">The sequence shown here is derived from an EMBL/GenBank/DDBJ whole genome shotgun (WGS) entry which is preliminary data.</text>
</comment>
<evidence type="ECO:0000313" key="5">
    <source>
        <dbReference type="EMBL" id="MCY1721134.1"/>
    </source>
</evidence>
<evidence type="ECO:0000256" key="3">
    <source>
        <dbReference type="SAM" id="SignalP"/>
    </source>
</evidence>
<name>A0A9X3F5U4_9BACT</name>
<keyword evidence="3" id="KW-0732">Signal</keyword>
<dbReference type="InterPro" id="IPR000184">
    <property type="entry name" value="Bac_surfAg_D15"/>
</dbReference>
<dbReference type="Proteomes" id="UP001145087">
    <property type="component" value="Unassembled WGS sequence"/>
</dbReference>
<accession>A0A9X3F5U4</accession>
<dbReference type="AlphaFoldDB" id="A0A9X3F5U4"/>
<proteinExistence type="predicted"/>
<keyword evidence="2" id="KW-0472">Membrane</keyword>
<dbReference type="GO" id="GO:0019867">
    <property type="term" value="C:outer membrane"/>
    <property type="evidence" value="ECO:0007669"/>
    <property type="project" value="InterPro"/>
</dbReference>
<evidence type="ECO:0000256" key="1">
    <source>
        <dbReference type="ARBA" id="ARBA00004370"/>
    </source>
</evidence>
<protein>
    <submittedName>
        <fullName evidence="5">BamA/TamA family outer membrane protein</fullName>
    </submittedName>
</protein>
<sequence>MTISDFYRVQKSYNCKQSKRILLLFALLVPFFFSAAQPADALKEWKIDSIQIHKNWRTRDKIIERELQFSTGETIDQDCLDRSISQIWNIGNFANVDYSIDSISPDGHLLKLTAKDAFNLVPYVTISGNKDDKNLSMGFSDPNFLGRNIKLDLNGRIGTYNTEYRAGVTIPRQLLYKNMTLSFHVSSGTGNNYRYSGDQQIQAVAYHSKQFSGSIGNPWHTDYEYTFSPNFSWNFFQHKTDTALLSTTVPFVDDYTINYLALSVGESVGLINRHRHQKDGYLVSGGYGIGIGLDKNSPFYHSFGFGTSYYKTLNQVVELSASYATGYSTATTPSLLHYMSSGDVKGIINGQESGQGHYNAKINGSFTYIYFNWFALEHSVYTQMGMADDHYIDIYKRKPRISLGTEIRIWTPMIPWLAASVHFTYLKGNDNWFHLDI</sequence>
<dbReference type="Gene3D" id="2.40.160.50">
    <property type="entry name" value="membrane protein fhac: a member of the omp85/tpsb transporter family"/>
    <property type="match status" value="1"/>
</dbReference>
<feature type="signal peptide" evidence="3">
    <location>
        <begin position="1"/>
        <end position="35"/>
    </location>
</feature>